<organism evidence="2 3">
    <name type="scientific">Armillaria luteobubalina</name>
    <dbReference type="NCBI Taxonomy" id="153913"/>
    <lineage>
        <taxon>Eukaryota</taxon>
        <taxon>Fungi</taxon>
        <taxon>Dikarya</taxon>
        <taxon>Basidiomycota</taxon>
        <taxon>Agaricomycotina</taxon>
        <taxon>Agaricomycetes</taxon>
        <taxon>Agaricomycetidae</taxon>
        <taxon>Agaricales</taxon>
        <taxon>Marasmiineae</taxon>
        <taxon>Physalacriaceae</taxon>
        <taxon>Armillaria</taxon>
    </lineage>
</organism>
<sequence length="411" mass="44639">MRREERRGHDVRNKPSGPDLNVLTLETLTRLGLFADSDQPSYGSSFIKEPSCPPAVVLRSYSFSCSSANEREKELDVAACSVPRDDFSLEKPGHPMAHISGTIIAKGETWAFAGIIKMRPTATDAVVPAVLDGRVWRQSPSDAREGPEIDVTVLVRDVVSDSEVVVMHSEDVAEAWKMLSSMSSDIAAMKKLSTGVVETKISVALEASENEDSDDPAVAVVARVFEARTRRRLHRGVFASDNDDDVSGASICPRSRVLSTVAIISHGFGWYEPLRRHGLADNAFPCGAGNWESTGDPYTPASGQRVLGLVTGTANASCRGGSVIDDGFIPVAKPLHGTKKSLCGRRVEGSRWKESRRITAGGRRGPWYLESQGVSLHFLRVCINDLMKASAQPMSTTQRMKKTTFHDPVSS</sequence>
<name>A0AA39P402_9AGAR</name>
<comment type="caution">
    <text evidence="2">The sequence shown here is derived from an EMBL/GenBank/DDBJ whole genome shotgun (WGS) entry which is preliminary data.</text>
</comment>
<protein>
    <submittedName>
        <fullName evidence="2">Uncharacterized protein</fullName>
    </submittedName>
</protein>
<evidence type="ECO:0000313" key="3">
    <source>
        <dbReference type="Proteomes" id="UP001175228"/>
    </source>
</evidence>
<accession>A0AA39P402</accession>
<dbReference type="Proteomes" id="UP001175228">
    <property type="component" value="Unassembled WGS sequence"/>
</dbReference>
<keyword evidence="3" id="KW-1185">Reference proteome</keyword>
<feature type="region of interest" description="Disordered" evidence="1">
    <location>
        <begin position="392"/>
        <end position="411"/>
    </location>
</feature>
<reference evidence="2" key="1">
    <citation type="submission" date="2023-06" db="EMBL/GenBank/DDBJ databases">
        <authorList>
            <consortium name="Lawrence Berkeley National Laboratory"/>
            <person name="Ahrendt S."/>
            <person name="Sahu N."/>
            <person name="Indic B."/>
            <person name="Wong-Bajracharya J."/>
            <person name="Merenyi Z."/>
            <person name="Ke H.-M."/>
            <person name="Monk M."/>
            <person name="Kocsube S."/>
            <person name="Drula E."/>
            <person name="Lipzen A."/>
            <person name="Balint B."/>
            <person name="Henrissat B."/>
            <person name="Andreopoulos B."/>
            <person name="Martin F.M."/>
            <person name="Harder C.B."/>
            <person name="Rigling D."/>
            <person name="Ford K.L."/>
            <person name="Foster G.D."/>
            <person name="Pangilinan J."/>
            <person name="Papanicolaou A."/>
            <person name="Barry K."/>
            <person name="LaButti K."/>
            <person name="Viragh M."/>
            <person name="Koriabine M."/>
            <person name="Yan M."/>
            <person name="Riley R."/>
            <person name="Champramary S."/>
            <person name="Plett K.L."/>
            <person name="Tsai I.J."/>
            <person name="Slot J."/>
            <person name="Sipos G."/>
            <person name="Plett J."/>
            <person name="Nagy L.G."/>
            <person name="Grigoriev I.V."/>
        </authorList>
    </citation>
    <scope>NUCLEOTIDE SEQUENCE</scope>
    <source>
        <strain evidence="2">HWK02</strain>
    </source>
</reference>
<dbReference type="EMBL" id="JAUEPU010000123">
    <property type="protein sequence ID" value="KAK0476901.1"/>
    <property type="molecule type" value="Genomic_DNA"/>
</dbReference>
<evidence type="ECO:0000256" key="1">
    <source>
        <dbReference type="SAM" id="MobiDB-lite"/>
    </source>
</evidence>
<gene>
    <name evidence="2" type="ORF">EDD18DRAFT_1383105</name>
</gene>
<evidence type="ECO:0000313" key="2">
    <source>
        <dbReference type="EMBL" id="KAK0476901.1"/>
    </source>
</evidence>
<proteinExistence type="predicted"/>
<dbReference type="AlphaFoldDB" id="A0AA39P402"/>